<reference evidence="1 2" key="1">
    <citation type="submission" date="2014-03" db="EMBL/GenBank/DDBJ databases">
        <title>Bradyrhizobium valentinum sp. nov., isolated from effective nodules of Lupinus mariae-josephae, a lupine endemic of basic-lime soils in Eastern Spain.</title>
        <authorList>
            <person name="Duran D."/>
            <person name="Rey L."/>
            <person name="Navarro A."/>
            <person name="Busquets A."/>
            <person name="Imperial J."/>
            <person name="Ruiz-Argueso T."/>
        </authorList>
    </citation>
    <scope>NUCLEOTIDE SEQUENCE [LARGE SCALE GENOMIC DNA]</scope>
    <source>
        <strain evidence="1 2">LmjM3</strain>
    </source>
</reference>
<sequence>MAKKTGKRVSRHTVLVIDIGGSRVKVMTSRERTRRAFASGPELSAKVMVRKVKALTKDWSYDVISVGYPGPVANNRPLSEPHNLGRGWAGFNFEKAFGRPTKVVNDALMQAIGSYQGGRMLFLGLGTGLGSAMIVDGILEPMELAHLPYHGGKTFEQCVGAAALKRVGRKKWQRAVDEVLRRLLAALEPDYVMLGGGNADKVDKLPRKVRLGANTNAFEGGFRLWKKGARDKRTLQLR</sequence>
<dbReference type="AlphaFoldDB" id="A0A0R3LL38"/>
<dbReference type="Gene3D" id="3.30.420.40">
    <property type="match status" value="2"/>
</dbReference>
<evidence type="ECO:0000313" key="2">
    <source>
        <dbReference type="Proteomes" id="UP000051913"/>
    </source>
</evidence>
<name>A0A0R3LL38_9BRAD</name>
<dbReference type="EMBL" id="LLXX01000079">
    <property type="protein sequence ID" value="KRR08458.1"/>
    <property type="molecule type" value="Genomic_DNA"/>
</dbReference>
<dbReference type="RefSeq" id="WP_057850641.1">
    <property type="nucleotide sequence ID" value="NZ_LLXX01000079.1"/>
</dbReference>
<comment type="caution">
    <text evidence="1">The sequence shown here is derived from an EMBL/GenBank/DDBJ whole genome shotgun (WGS) entry which is preliminary data.</text>
</comment>
<dbReference type="SUPFAM" id="SSF53067">
    <property type="entry name" value="Actin-like ATPase domain"/>
    <property type="match status" value="1"/>
</dbReference>
<accession>A0A0R3LL38</accession>
<proteinExistence type="predicted"/>
<protein>
    <submittedName>
        <fullName evidence="1">ROK family protein</fullName>
    </submittedName>
</protein>
<dbReference type="OrthoDB" id="849313at2"/>
<dbReference type="STRING" id="1518501.CQ10_39375"/>
<evidence type="ECO:0000313" key="1">
    <source>
        <dbReference type="EMBL" id="KRR08458.1"/>
    </source>
</evidence>
<keyword evidence="2" id="KW-1185">Reference proteome</keyword>
<dbReference type="InterPro" id="IPR043129">
    <property type="entry name" value="ATPase_NBD"/>
</dbReference>
<dbReference type="Proteomes" id="UP000051913">
    <property type="component" value="Unassembled WGS sequence"/>
</dbReference>
<gene>
    <name evidence="1" type="ORF">CP49_31445</name>
</gene>
<organism evidence="1 2">
    <name type="scientific">Bradyrhizobium valentinum</name>
    <dbReference type="NCBI Taxonomy" id="1518501"/>
    <lineage>
        <taxon>Bacteria</taxon>
        <taxon>Pseudomonadati</taxon>
        <taxon>Pseudomonadota</taxon>
        <taxon>Alphaproteobacteria</taxon>
        <taxon>Hyphomicrobiales</taxon>
        <taxon>Nitrobacteraceae</taxon>
        <taxon>Bradyrhizobium</taxon>
    </lineage>
</organism>